<dbReference type="KEGG" id="ati:AL072_25025"/>
<feature type="compositionally biased region" description="Pro residues" evidence="3">
    <location>
        <begin position="435"/>
        <end position="449"/>
    </location>
</feature>
<dbReference type="SUPFAM" id="SSF53756">
    <property type="entry name" value="UDP-Glycosyltransferase/glycogen phosphorylase"/>
    <property type="match status" value="1"/>
</dbReference>
<dbReference type="EMBL" id="CP012404">
    <property type="protein sequence ID" value="ALG74236.1"/>
    <property type="molecule type" value="Genomic_DNA"/>
</dbReference>
<feature type="compositionally biased region" description="Low complexity" evidence="3">
    <location>
        <begin position="419"/>
        <end position="431"/>
    </location>
</feature>
<accession>A0AAC8W3E8</accession>
<organism evidence="4 5">
    <name type="scientific">Azospirillum thiophilum</name>
    <dbReference type="NCBI Taxonomy" id="528244"/>
    <lineage>
        <taxon>Bacteria</taxon>
        <taxon>Pseudomonadati</taxon>
        <taxon>Pseudomonadota</taxon>
        <taxon>Alphaproteobacteria</taxon>
        <taxon>Rhodospirillales</taxon>
        <taxon>Azospirillaceae</taxon>
        <taxon>Azospirillum</taxon>
    </lineage>
</organism>
<proteinExistence type="predicted"/>
<evidence type="ECO:0000313" key="5">
    <source>
        <dbReference type="Proteomes" id="UP000069935"/>
    </source>
</evidence>
<dbReference type="Gene3D" id="1.25.40.10">
    <property type="entry name" value="Tetratricopeptide repeat domain"/>
    <property type="match status" value="2"/>
</dbReference>
<dbReference type="Gene3D" id="3.40.50.2000">
    <property type="entry name" value="Glycogen Phosphorylase B"/>
    <property type="match status" value="1"/>
</dbReference>
<evidence type="ECO:0000313" key="4">
    <source>
        <dbReference type="EMBL" id="ALG74236.1"/>
    </source>
</evidence>
<dbReference type="Proteomes" id="UP000069935">
    <property type="component" value="Chromosome 4"/>
</dbReference>
<dbReference type="Pfam" id="PF20706">
    <property type="entry name" value="GT4-conflict"/>
    <property type="match status" value="1"/>
</dbReference>
<dbReference type="SMART" id="SM00028">
    <property type="entry name" value="TPR"/>
    <property type="match status" value="5"/>
</dbReference>
<dbReference type="AlphaFoldDB" id="A0AAC8W3E8"/>
<keyword evidence="2" id="KW-0802">TPR repeat</keyword>
<sequence>MTGFSIVFIATAWGPRHGGINAFNADLCRALAKRLDGSREVVCVVKAPLEPSESDDAKRHKVRLIATSGENLDSGDVVCALRDHGIVGVGWWVGHDVVTGHIALSARETMDMGQVALIHHMAYGQYAGHKHGRGATGVSRHGEQRALFAQADRCFAVGPKLRDNADEMLTDEGRPASVMLIPGLAEGIQDRDPAKTSFRAMVFGRMDAEDDRIKQGSLAVAAMAEACRESAAQAGVAPILQKSRPEIQIVGIEEPGSQTERDLVALAEEFAAGHRLQVTARPFLENREALFRDLSSASVALMPSWHEGFGLTGWEAVAAGVPLILSQDSGLHQLLREEAPGVGPGGVSGIPVAGHTPTGPDDPNQHPFLPGDVRQVKDAILSIAADPGEYRKHARELRSLLRNKGMSWEGTANGLLTGLGLNDLPPGGATDRPPPRTPAPPAPVTPAPSPSWLADPRQTLPEERLVLDSLLLRPEYRIVPFQDMLASVADDVLAWAQDEGRARLSVALRLYTADGGSGKTRLMVEVCGRLLDRAGPGWTAAFVPDSRHTPSVIADIEALVKTAPRVFLVVDNAESRRSDVEAIIKAALCAPAGHRVRLVLLGRGNGEWWSRLCEDTTDAVARGFLRSPEAAEGPLSLPAPDTGDRTARQRLYREAQDAFRARLSPHRSLPDTPTPMPDLSAPHFRHTLLLHLAALMALLGRNLETGSDLLTVALDREQDYWRSSLSSSGLDHALLPGMKQALALLTLTGGTTTARDAREILLLVPALRDAGDAERRQVFDHLRTLYPREGGIDALRPDLLGERLVERVLADEDELLDCVFDTADRPTWITSALTVLTRIGQRGSSRLLQRALFPSRLSIPLVDRAIEVAVDIGDPLGPALAEAVRQADKKLQQKIINHVWPKRPKRSVALAPFIKEITHLMAAKTKENGWESVRSFVKFICNASDISAAYYSVSEFNLAQEWPEVAFSAIEGTKKAYQSAADSVLPYLYTSHASALAAQGKMREALKAGQRAEALWRDLAAQRPDAHRADWAGSLNNLGNRLADEGRYTEALEATRHAEEIWREMAARRPDAHRADWATSLNNLGTCLANEGRYAEALEAARHAEEIWRDLAAQRPDAHRANWASSLSNLGACLADEGCHAEALKAARHSEEIRRELAAQRPDAHRADWAGSLDNLGIRLADEGSYAEALEAARHAEEIRRELAVQRPDAHRAGWARRSCPTGWCRSCGEPARRSALRWLA</sequence>
<dbReference type="RefSeq" id="WP_045583922.1">
    <property type="nucleotide sequence ID" value="NZ_CP012404.1"/>
</dbReference>
<evidence type="ECO:0000256" key="2">
    <source>
        <dbReference type="ARBA" id="ARBA00022803"/>
    </source>
</evidence>
<reference evidence="5" key="1">
    <citation type="submission" date="2015-08" db="EMBL/GenBank/DDBJ databases">
        <title>Complete Genome Sequence of Azospirillum thiophilum BV-S.</title>
        <authorList>
            <person name="Fomenkov A."/>
            <person name="Vincze T."/>
            <person name="Grabovich M."/>
            <person name="Dubinina G."/>
            <person name="Orlova M."/>
            <person name="Belousova E."/>
            <person name="Roberts R.J."/>
        </authorList>
    </citation>
    <scope>NUCLEOTIDE SEQUENCE [LARGE SCALE GENOMIC DNA]</scope>
    <source>
        <strain evidence="5">BV-S</strain>
    </source>
</reference>
<reference evidence="4 5" key="2">
    <citation type="journal article" date="2016" name="Genome Announc.">
        <title>Complete Genome Sequence of a Strain of Azospirillum thiophilum Isolated from a Sulfide Spring.</title>
        <authorList>
            <person name="Fomenkov A."/>
            <person name="Vincze T."/>
            <person name="Grabovich M."/>
            <person name="Anton B.P."/>
            <person name="Dubinina G."/>
            <person name="Orlova M."/>
            <person name="Belousova E."/>
            <person name="Roberts R.J."/>
        </authorList>
    </citation>
    <scope>NUCLEOTIDE SEQUENCE [LARGE SCALE GENOMIC DNA]</scope>
    <source>
        <strain evidence="4 5">BV-S</strain>
    </source>
</reference>
<evidence type="ECO:0000256" key="1">
    <source>
        <dbReference type="ARBA" id="ARBA00022737"/>
    </source>
</evidence>
<feature type="region of interest" description="Disordered" evidence="3">
    <location>
        <begin position="419"/>
        <end position="457"/>
    </location>
</feature>
<dbReference type="InterPro" id="IPR011990">
    <property type="entry name" value="TPR-like_helical_dom_sf"/>
</dbReference>
<keyword evidence="5" id="KW-1185">Reference proteome</keyword>
<protein>
    <submittedName>
        <fullName evidence="4">Uncharacterized protein</fullName>
    </submittedName>
</protein>
<name>A0AAC8W3E8_9PROT</name>
<dbReference type="InterPro" id="IPR019734">
    <property type="entry name" value="TPR_rpt"/>
</dbReference>
<dbReference type="SUPFAM" id="SSF48452">
    <property type="entry name" value="TPR-like"/>
    <property type="match status" value="1"/>
</dbReference>
<gene>
    <name evidence="4" type="ORF">AL072_25025</name>
</gene>
<dbReference type="PANTHER" id="PTHR45641">
    <property type="entry name" value="TETRATRICOPEPTIDE REPEAT PROTEIN (AFU_ORTHOLOGUE AFUA_6G03870)"/>
    <property type="match status" value="1"/>
</dbReference>
<keyword evidence="1" id="KW-0677">Repeat</keyword>
<evidence type="ECO:0000256" key="3">
    <source>
        <dbReference type="SAM" id="MobiDB-lite"/>
    </source>
</evidence>
<dbReference type="Pfam" id="PF13374">
    <property type="entry name" value="TPR_10"/>
    <property type="match status" value="3"/>
</dbReference>
<dbReference type="PANTHER" id="PTHR45641:SF19">
    <property type="entry name" value="NEPHROCYSTIN-3"/>
    <property type="match status" value="1"/>
</dbReference>